<feature type="binding site" evidence="10">
    <location>
        <position position="182"/>
    </location>
    <ligand>
        <name>substrate</name>
    </ligand>
</feature>
<feature type="region of interest" description="Disordered" evidence="11">
    <location>
        <begin position="442"/>
        <end position="464"/>
    </location>
</feature>
<keyword evidence="6" id="KW-0269">Exonuclease</keyword>
<dbReference type="CDD" id="cd09123">
    <property type="entry name" value="PLDc_Tdp1_2"/>
    <property type="match status" value="1"/>
</dbReference>
<feature type="active site" description="Nucleophile" evidence="9">
    <location>
        <position position="180"/>
    </location>
</feature>
<dbReference type="EMBL" id="SEOQ01000506">
    <property type="protein sequence ID" value="TFY61518.1"/>
    <property type="molecule type" value="Genomic_DNA"/>
</dbReference>
<dbReference type="GO" id="GO:0017005">
    <property type="term" value="F:3'-tyrosyl-DNA phosphodiesterase activity"/>
    <property type="evidence" value="ECO:0007669"/>
    <property type="project" value="TreeGrafter"/>
</dbReference>
<evidence type="ECO:0000256" key="10">
    <source>
        <dbReference type="PIRSR" id="PIRSR610347-2"/>
    </source>
</evidence>
<comment type="caution">
    <text evidence="12">The sequence shown here is derived from an EMBL/GenBank/DDBJ whole genome shotgun (WGS) entry which is preliminary data.</text>
</comment>
<evidence type="ECO:0000256" key="1">
    <source>
        <dbReference type="ARBA" id="ARBA00004123"/>
    </source>
</evidence>
<keyword evidence="5" id="KW-0378">Hydrolase</keyword>
<evidence type="ECO:0000256" key="2">
    <source>
        <dbReference type="ARBA" id="ARBA00010205"/>
    </source>
</evidence>
<dbReference type="GO" id="GO:0003697">
    <property type="term" value="F:single-stranded DNA binding"/>
    <property type="evidence" value="ECO:0007669"/>
    <property type="project" value="TreeGrafter"/>
</dbReference>
<dbReference type="InterPro" id="IPR010347">
    <property type="entry name" value="Tdp1"/>
</dbReference>
<evidence type="ECO:0000313" key="13">
    <source>
        <dbReference type="Proteomes" id="UP000298327"/>
    </source>
</evidence>
<dbReference type="OrthoDB" id="47785at2759"/>
<evidence type="ECO:0000256" key="11">
    <source>
        <dbReference type="SAM" id="MobiDB-lite"/>
    </source>
</evidence>
<evidence type="ECO:0000256" key="8">
    <source>
        <dbReference type="ARBA" id="ARBA00023242"/>
    </source>
</evidence>
<keyword evidence="13" id="KW-1185">Reference proteome</keyword>
<feature type="active site" description="Proton donor/acceptor" evidence="9">
    <location>
        <position position="432"/>
    </location>
</feature>
<keyword evidence="8" id="KW-0539">Nucleus</keyword>
<evidence type="ECO:0000256" key="6">
    <source>
        <dbReference type="ARBA" id="ARBA00022839"/>
    </source>
</evidence>
<evidence type="ECO:0000256" key="4">
    <source>
        <dbReference type="ARBA" id="ARBA00022763"/>
    </source>
</evidence>
<dbReference type="GO" id="GO:0006281">
    <property type="term" value="P:DNA repair"/>
    <property type="evidence" value="ECO:0007669"/>
    <property type="project" value="UniProtKB-KW"/>
</dbReference>
<keyword evidence="4" id="KW-0227">DNA damage</keyword>
<dbReference type="PANTHER" id="PTHR12415">
    <property type="entry name" value="TYROSYL-DNA PHOSPHODIESTERASE 1"/>
    <property type="match status" value="1"/>
</dbReference>
<feature type="compositionally biased region" description="Acidic residues" evidence="11">
    <location>
        <begin position="455"/>
        <end position="464"/>
    </location>
</feature>
<dbReference type="STRING" id="205917.A0A4Y9YI49"/>
<evidence type="ECO:0000256" key="9">
    <source>
        <dbReference type="PIRSR" id="PIRSR610347-1"/>
    </source>
</evidence>
<dbReference type="GO" id="GO:0004527">
    <property type="term" value="F:exonuclease activity"/>
    <property type="evidence" value="ECO:0007669"/>
    <property type="project" value="UniProtKB-KW"/>
</dbReference>
<keyword evidence="3" id="KW-0540">Nuclease</keyword>
<dbReference type="AlphaFoldDB" id="A0A4Y9YI49"/>
<dbReference type="Gene3D" id="3.30.870.10">
    <property type="entry name" value="Endonuclease Chain A"/>
    <property type="match status" value="2"/>
</dbReference>
<reference evidence="12 13" key="1">
    <citation type="submission" date="2019-02" db="EMBL/GenBank/DDBJ databases">
        <title>Genome sequencing of the rare red list fungi Dentipellis fragilis.</title>
        <authorList>
            <person name="Buettner E."/>
            <person name="Kellner H."/>
        </authorList>
    </citation>
    <scope>NUCLEOTIDE SEQUENCE [LARGE SCALE GENOMIC DNA]</scope>
    <source>
        <strain evidence="12 13">DSM 105465</strain>
    </source>
</reference>
<evidence type="ECO:0000313" key="12">
    <source>
        <dbReference type="EMBL" id="TFY61518.1"/>
    </source>
</evidence>
<sequence>MTLWSFMITPWTNVALSSHHWSYGQNFFFLIDGEAGAESLPGQWPRKRPAVSPIAFTLSASGSSDTAQGKNKAEEAESDEGVFWDGELRQTAIQFIKAKRPVWNLSEIIGDRGQILQAIVSSYVVEIDWLRSFFLPSTPLVLVDHPAQAGSGIRSPTVQEVRPNMIRMTPFFRSAFGVQHMKFMLIFYKSGRLRIVISTANLVAYDWCDIENSAWVQDVPRRTITIAHDAKADDFPTTLERVLECMNVAPALASFLYNGHPELPLQAVRPGALRTRWDFSRVQAHLVASIAGKHEGWEDVLRVGHTALWARGKYASTSPDGPLAPYTCADSDRGAQGSSIGTYSTQWLNEFYTSAAGKSLEDWLDMPKTRRAKLPWPNVQIVYPTLEWVRKAVGGEKGGGTLFCRRKQWEGAKFPQKLFVQSRSKQGRVLMHSKMIIATLDNPNVASDGGGGSESETEQSDDELVAEKNPEARVVGWTYVGSHNFTPSAWGTLSGSKLAPVMNIANYELGVVLPLHSEAEAERASCFERPLKKYSEEDLPWMQEESQV</sequence>
<dbReference type="SUPFAM" id="SSF56024">
    <property type="entry name" value="Phospholipase D/nuclease"/>
    <property type="match status" value="2"/>
</dbReference>
<dbReference type="GO" id="GO:0005634">
    <property type="term" value="C:nucleus"/>
    <property type="evidence" value="ECO:0007669"/>
    <property type="project" value="UniProtKB-SubCell"/>
</dbReference>
<dbReference type="Pfam" id="PF06087">
    <property type="entry name" value="Tyr-DNA_phospho"/>
    <property type="match status" value="1"/>
</dbReference>
<feature type="binding site" evidence="10">
    <location>
        <position position="434"/>
    </location>
    <ligand>
        <name>substrate</name>
    </ligand>
</feature>
<dbReference type="Proteomes" id="UP000298327">
    <property type="component" value="Unassembled WGS sequence"/>
</dbReference>
<evidence type="ECO:0000256" key="3">
    <source>
        <dbReference type="ARBA" id="ARBA00022722"/>
    </source>
</evidence>
<evidence type="ECO:0000256" key="7">
    <source>
        <dbReference type="ARBA" id="ARBA00023204"/>
    </source>
</evidence>
<dbReference type="PANTHER" id="PTHR12415:SF0">
    <property type="entry name" value="TYROSYL-DNA PHOSPHODIESTERASE 1"/>
    <property type="match status" value="1"/>
</dbReference>
<gene>
    <name evidence="12" type="ORF">EVG20_g7020</name>
</gene>
<protein>
    <recommendedName>
        <fullName evidence="14">PLD phosphodiesterase domain-containing protein</fullName>
    </recommendedName>
</protein>
<dbReference type="GO" id="GO:0003690">
    <property type="term" value="F:double-stranded DNA binding"/>
    <property type="evidence" value="ECO:0007669"/>
    <property type="project" value="TreeGrafter"/>
</dbReference>
<evidence type="ECO:0008006" key="14">
    <source>
        <dbReference type="Google" id="ProtNLM"/>
    </source>
</evidence>
<proteinExistence type="inferred from homology"/>
<comment type="similarity">
    <text evidence="2">Belongs to the tyrosyl-DNA phosphodiesterase family.</text>
</comment>
<name>A0A4Y9YI49_9AGAM</name>
<accession>A0A4Y9YI49</accession>
<comment type="subcellular location">
    <subcellularLocation>
        <location evidence="1">Nucleus</location>
    </subcellularLocation>
</comment>
<keyword evidence="7" id="KW-0234">DNA repair</keyword>
<dbReference type="CDD" id="cd09122">
    <property type="entry name" value="PLDc_Tdp1_1"/>
    <property type="match status" value="1"/>
</dbReference>
<evidence type="ECO:0000256" key="5">
    <source>
        <dbReference type="ARBA" id="ARBA00022801"/>
    </source>
</evidence>
<organism evidence="12 13">
    <name type="scientific">Dentipellis fragilis</name>
    <dbReference type="NCBI Taxonomy" id="205917"/>
    <lineage>
        <taxon>Eukaryota</taxon>
        <taxon>Fungi</taxon>
        <taxon>Dikarya</taxon>
        <taxon>Basidiomycota</taxon>
        <taxon>Agaricomycotina</taxon>
        <taxon>Agaricomycetes</taxon>
        <taxon>Russulales</taxon>
        <taxon>Hericiaceae</taxon>
        <taxon>Dentipellis</taxon>
    </lineage>
</organism>